<sequence length="470" mass="49255">MKHSTLALVIASVLSGAVLVGCDKNEDAAGAEAAQQQMPPAVVNVQTVTFDTVPQVQTFSGRTAAYQTADVRPQVNGVIDEVLFREGSNVKKGQPLYRINTDNYASSVASGQAAVQQAQANYQTAQANNANAKAELASRQASLAQAQNDLQRLQGLVDIDAISKQQYEQAQTAVRTAQAAVQSAAAAVGQTQAGIESAKAGIQTAKAGLQASTLDLNRTIVRAPLTGRTDRSSVTAGTLVSAGQPDPLVTISRLDPIYVDISQSSSELLKLRQQISEGKAQPGMNSVELVLEDGSVYPVRGKLALSEAKVDESTGAVTLRAIFPNSNNILLPGMYVTARLTQSVITNAALVPQSAVMRTPKGDTQVYIADKNNKIQVRPVTINGTYDGQWIVTDGLQAGDKVVVIGGSKVKPEQEVVVKPLESANPAPSAKGAEAKTPQQAAKTMDKKPAGNDTSENNATKEKSTEAAAN</sequence>
<dbReference type="PANTHER" id="PTHR30158">
    <property type="entry name" value="ACRA/E-RELATED COMPONENT OF DRUG EFFLUX TRANSPORTER"/>
    <property type="match status" value="1"/>
</dbReference>
<dbReference type="RefSeq" id="WP_075100624.1">
    <property type="nucleotide sequence ID" value="NZ_JAGBKN010000012.1"/>
</dbReference>
<evidence type="ECO:0000259" key="5">
    <source>
        <dbReference type="Pfam" id="PF25876"/>
    </source>
</evidence>
<feature type="domain" description="Multidrug resistance protein MdtA-like beta-barrel" evidence="7">
    <location>
        <begin position="256"/>
        <end position="341"/>
    </location>
</feature>
<dbReference type="Pfam" id="PF25876">
    <property type="entry name" value="HH_MFP_RND"/>
    <property type="match status" value="1"/>
</dbReference>
<dbReference type="Pfam" id="PF25967">
    <property type="entry name" value="RND-MFP_C"/>
    <property type="match status" value="1"/>
</dbReference>
<dbReference type="FunFam" id="2.40.420.20:FF:000001">
    <property type="entry name" value="Efflux RND transporter periplasmic adaptor subunit"/>
    <property type="match status" value="1"/>
</dbReference>
<evidence type="ECO:0000313" key="9">
    <source>
        <dbReference type="EMBL" id="MBO1517112.1"/>
    </source>
</evidence>
<dbReference type="Gene3D" id="2.40.420.20">
    <property type="match status" value="1"/>
</dbReference>
<dbReference type="GO" id="GO:0005886">
    <property type="term" value="C:plasma membrane"/>
    <property type="evidence" value="ECO:0007669"/>
    <property type="project" value="UniProtKB-SubCell"/>
</dbReference>
<dbReference type="Pfam" id="PF25917">
    <property type="entry name" value="BSH_RND"/>
    <property type="match status" value="1"/>
</dbReference>
<dbReference type="Gene3D" id="2.40.30.170">
    <property type="match status" value="1"/>
</dbReference>
<keyword evidence="10" id="KW-1185">Reference proteome</keyword>
<evidence type="ECO:0000313" key="10">
    <source>
        <dbReference type="Proteomes" id="UP000664161"/>
    </source>
</evidence>
<dbReference type="PANTHER" id="PTHR30158:SF3">
    <property type="entry name" value="MULTIDRUG EFFLUX PUMP SUBUNIT ACRA-RELATED"/>
    <property type="match status" value="1"/>
</dbReference>
<dbReference type="InterPro" id="IPR058626">
    <property type="entry name" value="MdtA-like_b-barrel"/>
</dbReference>
<evidence type="ECO:0000256" key="2">
    <source>
        <dbReference type="ARBA" id="ARBA00009477"/>
    </source>
</evidence>
<name>A0AAW4IXZ7_9GAMM</name>
<evidence type="ECO:0000256" key="1">
    <source>
        <dbReference type="ARBA" id="ARBA00004519"/>
    </source>
</evidence>
<accession>A0AAW4IXZ7</accession>
<feature type="domain" description="Multidrug resistance protein MdtA-like barrel-sandwich hybrid" evidence="6">
    <location>
        <begin position="68"/>
        <end position="251"/>
    </location>
</feature>
<dbReference type="AlphaFoldDB" id="A0AAW4IXZ7"/>
<dbReference type="InterPro" id="IPR058627">
    <property type="entry name" value="MdtA-like_C"/>
</dbReference>
<dbReference type="PROSITE" id="PS51257">
    <property type="entry name" value="PROKAR_LIPOPROTEIN"/>
    <property type="match status" value="1"/>
</dbReference>
<dbReference type="SUPFAM" id="SSF111369">
    <property type="entry name" value="HlyD-like secretion proteins"/>
    <property type="match status" value="3"/>
</dbReference>
<dbReference type="Gene3D" id="1.10.287.470">
    <property type="entry name" value="Helix hairpin bin"/>
    <property type="match status" value="1"/>
</dbReference>
<dbReference type="EMBL" id="JAGBKN010000012">
    <property type="protein sequence ID" value="MBO1517112.1"/>
    <property type="molecule type" value="Genomic_DNA"/>
</dbReference>
<organism evidence="9 10">
    <name type="scientific">Psychrobacter halodurans</name>
    <dbReference type="NCBI Taxonomy" id="2818439"/>
    <lineage>
        <taxon>Bacteria</taxon>
        <taxon>Pseudomonadati</taxon>
        <taxon>Pseudomonadota</taxon>
        <taxon>Gammaproteobacteria</taxon>
        <taxon>Moraxellales</taxon>
        <taxon>Moraxellaceae</taxon>
        <taxon>Psychrobacter</taxon>
    </lineage>
</organism>
<dbReference type="InterPro" id="IPR058624">
    <property type="entry name" value="MdtA-like_HH"/>
</dbReference>
<comment type="similarity">
    <text evidence="2">Belongs to the membrane fusion protein (MFP) (TC 8.A.1) family.</text>
</comment>
<feature type="coiled-coil region" evidence="3">
    <location>
        <begin position="115"/>
        <end position="156"/>
    </location>
</feature>
<dbReference type="Proteomes" id="UP000664161">
    <property type="component" value="Unassembled WGS sequence"/>
</dbReference>
<evidence type="ECO:0000256" key="3">
    <source>
        <dbReference type="SAM" id="Coils"/>
    </source>
</evidence>
<comment type="caution">
    <text evidence="9">The sequence shown here is derived from an EMBL/GenBank/DDBJ whole genome shotgun (WGS) entry which is preliminary data.</text>
</comment>
<feature type="domain" description="Multidrug resistance protein MdtA-like C-terminal permuted SH3" evidence="8">
    <location>
        <begin position="347"/>
        <end position="407"/>
    </location>
</feature>
<comment type="subcellular location">
    <subcellularLocation>
        <location evidence="1">Cell inner membrane</location>
        <topology evidence="1">Lipid-anchor</topology>
    </subcellularLocation>
</comment>
<protein>
    <submittedName>
        <fullName evidence="9">Efflux RND transporter periplasmic adaptor subunit</fullName>
    </submittedName>
</protein>
<evidence type="ECO:0000259" key="6">
    <source>
        <dbReference type="Pfam" id="PF25917"/>
    </source>
</evidence>
<dbReference type="Pfam" id="PF25944">
    <property type="entry name" value="Beta-barrel_RND"/>
    <property type="match status" value="1"/>
</dbReference>
<dbReference type="InterPro" id="IPR006143">
    <property type="entry name" value="RND_pump_MFP"/>
</dbReference>
<feature type="domain" description="Multidrug resistance protein MdtA-like alpha-helical hairpin" evidence="5">
    <location>
        <begin position="130"/>
        <end position="192"/>
    </location>
</feature>
<evidence type="ECO:0000256" key="4">
    <source>
        <dbReference type="SAM" id="MobiDB-lite"/>
    </source>
</evidence>
<evidence type="ECO:0000259" key="7">
    <source>
        <dbReference type="Pfam" id="PF25944"/>
    </source>
</evidence>
<dbReference type="InterPro" id="IPR058625">
    <property type="entry name" value="MdtA-like_BSH"/>
</dbReference>
<feature type="region of interest" description="Disordered" evidence="4">
    <location>
        <begin position="416"/>
        <end position="470"/>
    </location>
</feature>
<proteinExistence type="inferred from homology"/>
<evidence type="ECO:0000259" key="8">
    <source>
        <dbReference type="Pfam" id="PF25967"/>
    </source>
</evidence>
<dbReference type="NCBIfam" id="TIGR01730">
    <property type="entry name" value="RND_mfp"/>
    <property type="match status" value="1"/>
</dbReference>
<keyword evidence="3" id="KW-0175">Coiled coil</keyword>
<feature type="compositionally biased region" description="Basic and acidic residues" evidence="4">
    <location>
        <begin position="459"/>
        <end position="470"/>
    </location>
</feature>
<reference evidence="9 10" key="1">
    <citation type="submission" date="2021-03" db="EMBL/GenBank/DDBJ databases">
        <authorList>
            <person name="Shang D.-D."/>
            <person name="Du Z.-J."/>
            <person name="Chen G.-J."/>
        </authorList>
    </citation>
    <scope>NUCLEOTIDE SEQUENCE [LARGE SCALE GENOMIC DNA]</scope>
    <source>
        <strain evidence="9 10">F2608</strain>
    </source>
</reference>
<dbReference type="GO" id="GO:0022857">
    <property type="term" value="F:transmembrane transporter activity"/>
    <property type="evidence" value="ECO:0007669"/>
    <property type="project" value="InterPro"/>
</dbReference>
<dbReference type="GO" id="GO:0046677">
    <property type="term" value="P:response to antibiotic"/>
    <property type="evidence" value="ECO:0007669"/>
    <property type="project" value="TreeGrafter"/>
</dbReference>
<dbReference type="Gene3D" id="2.40.50.100">
    <property type="match status" value="2"/>
</dbReference>
<gene>
    <name evidence="9" type="ORF">J3491_07160</name>
</gene>